<protein>
    <submittedName>
        <fullName evidence="2">Glutamate racemase</fullName>
        <ecNumber evidence="3">5.1.1.3</ecNumber>
    </submittedName>
</protein>
<evidence type="ECO:0000313" key="3">
    <source>
        <dbReference type="EMBL" id="VVE60066.1"/>
    </source>
</evidence>
<dbReference type="OrthoDB" id="9791723at2"/>
<dbReference type="InterPro" id="IPR015942">
    <property type="entry name" value="Asp/Glu/hydantoin_racemase"/>
</dbReference>
<gene>
    <name evidence="3" type="primary">murI_1</name>
    <name evidence="2" type="ORF">NCTC13160_03583</name>
    <name evidence="3" type="ORF">PPN31119_00117</name>
</gene>
<proteinExistence type="inferred from homology"/>
<dbReference type="Proteomes" id="UP000254573">
    <property type="component" value="Unassembled WGS sequence"/>
</dbReference>
<keyword evidence="3" id="KW-0413">Isomerase</keyword>
<dbReference type="EC" id="5.1.1.3" evidence="3"/>
<dbReference type="STRING" id="93220.A6P55_15360"/>
<evidence type="ECO:0000313" key="5">
    <source>
        <dbReference type="Proteomes" id="UP000361468"/>
    </source>
</evidence>
<dbReference type="PANTHER" id="PTHR28047">
    <property type="entry name" value="PROTEIN DCG1"/>
    <property type="match status" value="1"/>
</dbReference>
<name>A0A378YTQ3_9BURK</name>
<dbReference type="InterPro" id="IPR053714">
    <property type="entry name" value="Iso_Racemase_Enz_sf"/>
</dbReference>
<dbReference type="AlphaFoldDB" id="A0A378YTQ3"/>
<sequence length="226" mass="23327">MSSTLLVINPNSLTGVTHSIAATANVQFRDAPVRLTYATLDGAPPGIATQRDADRAAVLVADAIERNLQGTDAADAFVLACYSDPGLAAAREITRRPVIGIGQAALGAATALGERVGVVAITRGSIARHWRAYRAYGLAQHIAGERAVDLSVAESGDETRAVPRIVDTARALIERDGADVIVLGCAGMAALRERIEAAVGVPVVEPCMTAIALAANVLKGNSGVLR</sequence>
<dbReference type="EMBL" id="CABPSO010000001">
    <property type="protein sequence ID" value="VVE60066.1"/>
    <property type="molecule type" value="Genomic_DNA"/>
</dbReference>
<reference evidence="2 4" key="1">
    <citation type="submission" date="2018-06" db="EMBL/GenBank/DDBJ databases">
        <authorList>
            <consortium name="Pathogen Informatics"/>
            <person name="Doyle S."/>
        </authorList>
    </citation>
    <scope>NUCLEOTIDE SEQUENCE [LARGE SCALE GENOMIC DNA]</scope>
    <source>
        <strain evidence="2 4">NCTC13160</strain>
    </source>
</reference>
<evidence type="ECO:0000256" key="1">
    <source>
        <dbReference type="ARBA" id="ARBA00038414"/>
    </source>
</evidence>
<dbReference type="GO" id="GO:0008881">
    <property type="term" value="F:glutamate racemase activity"/>
    <property type="evidence" value="ECO:0007669"/>
    <property type="project" value="UniProtKB-EC"/>
</dbReference>
<evidence type="ECO:0000313" key="2">
    <source>
        <dbReference type="EMBL" id="SUA80133.1"/>
    </source>
</evidence>
<accession>A0A378YTQ3</accession>
<dbReference type="Proteomes" id="UP000361468">
    <property type="component" value="Unassembled WGS sequence"/>
</dbReference>
<dbReference type="Gene3D" id="3.40.50.12500">
    <property type="match status" value="1"/>
</dbReference>
<keyword evidence="5" id="KW-1185">Reference proteome</keyword>
<organism evidence="2 4">
    <name type="scientific">Pandoraea pnomenusa</name>
    <dbReference type="NCBI Taxonomy" id="93220"/>
    <lineage>
        <taxon>Bacteria</taxon>
        <taxon>Pseudomonadati</taxon>
        <taxon>Pseudomonadota</taxon>
        <taxon>Betaproteobacteria</taxon>
        <taxon>Burkholderiales</taxon>
        <taxon>Burkholderiaceae</taxon>
        <taxon>Pandoraea</taxon>
    </lineage>
</organism>
<dbReference type="KEGG" id="ppnm:LV28_18155"/>
<dbReference type="PANTHER" id="PTHR28047:SF5">
    <property type="entry name" value="PROTEIN DCG1"/>
    <property type="match status" value="1"/>
</dbReference>
<dbReference type="Pfam" id="PF01177">
    <property type="entry name" value="Asp_Glu_race"/>
    <property type="match status" value="1"/>
</dbReference>
<comment type="similarity">
    <text evidence="1">Belongs to the HyuE racemase family.</text>
</comment>
<dbReference type="RefSeq" id="WP_023597550.1">
    <property type="nucleotide sequence ID" value="NZ_CABPSO010000001.1"/>
</dbReference>
<dbReference type="EMBL" id="UGSG01000001">
    <property type="protein sequence ID" value="SUA80133.1"/>
    <property type="molecule type" value="Genomic_DNA"/>
</dbReference>
<dbReference type="InterPro" id="IPR052186">
    <property type="entry name" value="Hydantoin_racemase-like"/>
</dbReference>
<evidence type="ECO:0000313" key="4">
    <source>
        <dbReference type="Proteomes" id="UP000254573"/>
    </source>
</evidence>
<reference evidence="3 5" key="2">
    <citation type="submission" date="2019-08" db="EMBL/GenBank/DDBJ databases">
        <authorList>
            <person name="Peeters C."/>
        </authorList>
    </citation>
    <scope>NUCLEOTIDE SEQUENCE [LARGE SCALE GENOMIC DNA]</scope>
    <source>
        <strain evidence="3 5">LMG 31119</strain>
    </source>
</reference>